<evidence type="ECO:0000313" key="8">
    <source>
        <dbReference type="EMBL" id="GIT95090.1"/>
    </source>
</evidence>
<reference evidence="8 9" key="1">
    <citation type="submission" date="2021-05" db="EMBL/GenBank/DDBJ databases">
        <title>Bacteria Genome sequencing.</title>
        <authorList>
            <person name="Takabe Y."/>
            <person name="Nakajima Y."/>
            <person name="Suzuki S."/>
            <person name="Shiozaki T."/>
        </authorList>
    </citation>
    <scope>NUCLEOTIDE SEQUENCE [LARGE SCALE GENOMIC DNA]</scope>
    <source>
        <strain evidence="8 9">AI_62</strain>
    </source>
</reference>
<dbReference type="EMBL" id="BPFH01000003">
    <property type="protein sequence ID" value="GIT95090.1"/>
    <property type="molecule type" value="Genomic_DNA"/>
</dbReference>
<comment type="subcellular location">
    <subcellularLocation>
        <location evidence="1">Cell membrane</location>
        <topology evidence="1">Multi-pass membrane protein</topology>
    </subcellularLocation>
</comment>
<keyword evidence="9" id="KW-1185">Reference proteome</keyword>
<keyword evidence="3 7" id="KW-0812">Transmembrane</keyword>
<name>A0ABQ4NKZ5_9RHOB</name>
<feature type="transmembrane region" description="Helical" evidence="7">
    <location>
        <begin position="37"/>
        <end position="60"/>
    </location>
</feature>
<dbReference type="PANTHER" id="PTHR47089:SF1">
    <property type="entry name" value="GUANOSINE ABC TRANSPORTER PERMEASE PROTEIN NUPP"/>
    <property type="match status" value="1"/>
</dbReference>
<feature type="transmembrane region" description="Helical" evidence="7">
    <location>
        <begin position="80"/>
        <end position="102"/>
    </location>
</feature>
<feature type="transmembrane region" description="Helical" evidence="7">
    <location>
        <begin position="356"/>
        <end position="375"/>
    </location>
</feature>
<dbReference type="CDD" id="cd06580">
    <property type="entry name" value="TM_PBP1_transp_TpRbsC_like"/>
    <property type="match status" value="1"/>
</dbReference>
<dbReference type="PANTHER" id="PTHR47089">
    <property type="entry name" value="ABC TRANSPORTER, PERMEASE PROTEIN"/>
    <property type="match status" value="1"/>
</dbReference>
<keyword evidence="2" id="KW-1003">Cell membrane</keyword>
<dbReference type="InterPro" id="IPR001851">
    <property type="entry name" value="ABC_transp_permease"/>
</dbReference>
<organism evidence="8 9">
    <name type="scientific">Jannaschia pagri</name>
    <dbReference type="NCBI Taxonomy" id="2829797"/>
    <lineage>
        <taxon>Bacteria</taxon>
        <taxon>Pseudomonadati</taxon>
        <taxon>Pseudomonadota</taxon>
        <taxon>Alphaproteobacteria</taxon>
        <taxon>Rhodobacterales</taxon>
        <taxon>Roseobacteraceae</taxon>
        <taxon>Jannaschia</taxon>
    </lineage>
</organism>
<comment type="caution">
    <text evidence="8">The sequence shown here is derived from an EMBL/GenBank/DDBJ whole genome shotgun (WGS) entry which is preliminary data.</text>
</comment>
<dbReference type="Proteomes" id="UP000786693">
    <property type="component" value="Unassembled WGS sequence"/>
</dbReference>
<keyword evidence="4 7" id="KW-1133">Transmembrane helix</keyword>
<feature type="transmembrane region" description="Helical" evidence="7">
    <location>
        <begin position="137"/>
        <end position="155"/>
    </location>
</feature>
<feature type="region of interest" description="Disordered" evidence="6">
    <location>
        <begin position="1"/>
        <end position="24"/>
    </location>
</feature>
<evidence type="ECO:0000256" key="3">
    <source>
        <dbReference type="ARBA" id="ARBA00022692"/>
    </source>
</evidence>
<protein>
    <submittedName>
        <fullName evidence="8">ABC transporter permease</fullName>
    </submittedName>
</protein>
<dbReference type="Pfam" id="PF02653">
    <property type="entry name" value="BPD_transp_2"/>
    <property type="match status" value="1"/>
</dbReference>
<evidence type="ECO:0000256" key="1">
    <source>
        <dbReference type="ARBA" id="ARBA00004651"/>
    </source>
</evidence>
<evidence type="ECO:0000256" key="2">
    <source>
        <dbReference type="ARBA" id="ARBA00022475"/>
    </source>
</evidence>
<feature type="transmembrane region" description="Helical" evidence="7">
    <location>
        <begin position="228"/>
        <end position="246"/>
    </location>
</feature>
<sequence>MLGGTTEGRRGQSPHAQRAHQRQGHIMTESLPKWADILLIPLVNLVLALIVSGIVVALIGKDPFEALYILVNGSVGSAYGWGYTLFYTTNFIFTGLGVAVAFHARLFNIGGEGQAALGGLGVALVLLYLPLPHWSLAIIAASLGAALFGAAWAAIPAYLQAQRGSHIVITTIMFNFIASALMVYLLSRVLLVPGAGGSPETARFVEAVRLPNAYDIAPWLGFSRSTPLNVSFFLALAACVFVWALIWRTRLGYEIRSFGKSEPAGLYGGISSTRITMVAMLISGGLIGLMAINSVMGEAERLVIDPVQGAGFVGIAVALMGRSHPLGVFLAALLFGALYQGGGELTFEMNGMTREIILVIQALVILFTGALDNMVRAPIARVFLTLRRKPAQKAGS</sequence>
<proteinExistence type="predicted"/>
<feature type="transmembrane region" description="Helical" evidence="7">
    <location>
        <begin position="266"/>
        <end position="292"/>
    </location>
</feature>
<accession>A0ABQ4NKZ5</accession>
<evidence type="ECO:0000256" key="4">
    <source>
        <dbReference type="ARBA" id="ARBA00022989"/>
    </source>
</evidence>
<evidence type="ECO:0000313" key="9">
    <source>
        <dbReference type="Proteomes" id="UP000786693"/>
    </source>
</evidence>
<gene>
    <name evidence="8" type="ORF">JANAI62_17130</name>
</gene>
<evidence type="ECO:0000256" key="6">
    <source>
        <dbReference type="SAM" id="MobiDB-lite"/>
    </source>
</evidence>
<evidence type="ECO:0000256" key="5">
    <source>
        <dbReference type="ARBA" id="ARBA00023136"/>
    </source>
</evidence>
<keyword evidence="5 7" id="KW-0472">Membrane</keyword>
<feature type="transmembrane region" description="Helical" evidence="7">
    <location>
        <begin position="114"/>
        <end position="131"/>
    </location>
</feature>
<evidence type="ECO:0000256" key="7">
    <source>
        <dbReference type="SAM" id="Phobius"/>
    </source>
</evidence>
<feature type="transmembrane region" description="Helical" evidence="7">
    <location>
        <begin position="167"/>
        <end position="186"/>
    </location>
</feature>